<dbReference type="Gene3D" id="1.25.40.10">
    <property type="entry name" value="Tetratricopeptide repeat domain"/>
    <property type="match status" value="2"/>
</dbReference>
<evidence type="ECO:0000259" key="2">
    <source>
        <dbReference type="SMART" id="SM00460"/>
    </source>
</evidence>
<proteinExistence type="predicted"/>
<feature type="transmembrane region" description="Helical" evidence="1">
    <location>
        <begin position="12"/>
        <end position="30"/>
    </location>
</feature>
<evidence type="ECO:0000256" key="1">
    <source>
        <dbReference type="SAM" id="Phobius"/>
    </source>
</evidence>
<feature type="transmembrane region" description="Helical" evidence="1">
    <location>
        <begin position="42"/>
        <end position="58"/>
    </location>
</feature>
<feature type="domain" description="Transglutaminase-like" evidence="2">
    <location>
        <begin position="465"/>
        <end position="536"/>
    </location>
</feature>
<feature type="transmembrane region" description="Helical" evidence="1">
    <location>
        <begin position="135"/>
        <end position="154"/>
    </location>
</feature>
<dbReference type="InterPro" id="IPR052901">
    <property type="entry name" value="Bact_TGase-like"/>
</dbReference>
<feature type="transmembrane region" description="Helical" evidence="1">
    <location>
        <begin position="166"/>
        <end position="187"/>
    </location>
</feature>
<evidence type="ECO:0000313" key="3">
    <source>
        <dbReference type="EMBL" id="AEF86749.1"/>
    </source>
</evidence>
<keyword evidence="1" id="KW-0812">Transmembrane</keyword>
<dbReference type="InterPro" id="IPR019734">
    <property type="entry name" value="TPR_rpt"/>
</dbReference>
<feature type="transmembrane region" description="Helical" evidence="1">
    <location>
        <begin position="738"/>
        <end position="758"/>
    </location>
</feature>
<dbReference type="KEGG" id="tpi:TREPR_0180"/>
<dbReference type="InterPro" id="IPR011990">
    <property type="entry name" value="TPR-like_helical_dom_sf"/>
</dbReference>
<dbReference type="Pfam" id="PF01841">
    <property type="entry name" value="Transglut_core"/>
    <property type="match status" value="1"/>
</dbReference>
<dbReference type="InterPro" id="IPR002931">
    <property type="entry name" value="Transglutaminase-like"/>
</dbReference>
<dbReference type="HOGENOM" id="CLU_264084_0_0_12"/>
<dbReference type="STRING" id="545694.TREPR_0180"/>
<feature type="transmembrane region" description="Helical" evidence="1">
    <location>
        <begin position="199"/>
        <end position="217"/>
    </location>
</feature>
<dbReference type="SMART" id="SM00460">
    <property type="entry name" value="TGc"/>
    <property type="match status" value="1"/>
</dbReference>
<evidence type="ECO:0000313" key="4">
    <source>
        <dbReference type="Proteomes" id="UP000009223"/>
    </source>
</evidence>
<keyword evidence="1" id="KW-0472">Membrane</keyword>
<organism evidence="3 4">
    <name type="scientific">Treponema primitia (strain ATCC BAA-887 / DSM 12427 / ZAS-2)</name>
    <dbReference type="NCBI Taxonomy" id="545694"/>
    <lineage>
        <taxon>Bacteria</taxon>
        <taxon>Pseudomonadati</taxon>
        <taxon>Spirochaetota</taxon>
        <taxon>Spirochaetia</taxon>
        <taxon>Spirochaetales</taxon>
        <taxon>Treponemataceae</taxon>
        <taxon>Treponema</taxon>
    </lineage>
</organism>
<feature type="transmembrane region" description="Helical" evidence="1">
    <location>
        <begin position="65"/>
        <end position="84"/>
    </location>
</feature>
<dbReference type="SUPFAM" id="SSF48452">
    <property type="entry name" value="TPR-like"/>
    <property type="match status" value="2"/>
</dbReference>
<accession>F5YME3</accession>
<gene>
    <name evidence="3" type="ordered locus">TREPR_0180</name>
</gene>
<protein>
    <submittedName>
        <fullName evidence="3">Putative membrane protein</fullName>
    </submittedName>
</protein>
<reference evidence="3 4" key="2">
    <citation type="journal article" date="2011" name="ISME J.">
        <title>RNA-seq reveals cooperative metabolic interactions between two termite-gut spirochete species in co-culture.</title>
        <authorList>
            <person name="Rosenthal A.Z."/>
            <person name="Matson E.G."/>
            <person name="Eldar A."/>
            <person name="Leadbetter J.R."/>
        </authorList>
    </citation>
    <scope>NUCLEOTIDE SEQUENCE [LARGE SCALE GENOMIC DNA]</scope>
    <source>
        <strain evidence="4">ATCC BAA-887 / DSM 12427 / ZAS-2</strain>
    </source>
</reference>
<keyword evidence="1" id="KW-1133">Transmembrane helix</keyword>
<sequence>MPGKSGSNIAPKAAALVLRSLALFAILWQFRLLAADLADTPVYAAALGCAFAAAFILGGKKVRALPALAILILIPWITRIAIALPRFFTPSQGIGVGAIQLDSLLLNLDRNNFVSLFPFYWAAITSYFAARSRRFLRGEILCADLLILILYSIIRSSDLEAYRWPVLMIALFAGILFLQMLAFILSLPPEYKLRKREGILGGAVLFILVCLGGILLIRPSQEGAVGKGGGLLEPNLFHFDFSQVLRLESEISMNDDLAFIVRKDPEDDHIFLRRFVLSGYNPKQGFYRHETIDEAAQPQRLPDRRILLDTEPIINFRETNQEYFLVNFDSSALIAMKEPVEILPFDSWDASSFSSAYGVRSYASDVFPFEMADSVAGTFSAQGKFIPADGKTLPELLGLSPEEYAWYTEYGENGPIAAHARELTEGLDSYWEKVELIYETLKYGDYRYSLKPGIAPDGDQLGYFLFDAKRGYCSYYAFAMTLMLRSLGIPARVAAGFYLDPETNTFNYYPVRSDMAHAWVEVRFPGYGWIEYDPTSVTLAEDEEFRFSSGVPQDLFERLMREILENRSRLSPKEGADDSASSSALGALGRNVRHFLGRYWIPLGILLVCLVFLSIRSGLLWLSFLTGQKFPRKKTGLLWAHTLRRLRLAGYKRDPRTGEAEWAQGLEQAIPGVYGLYQGVAAARYAPDYRPEQWLPFADLYRAFSAEYARRIPRSRRILAWLCPPLALIKRKKGDSHLFGLLVILLIALSGDGVQAQFIDGEGSPASVLYGKAMDAEQAEFWERAIELYSQGMELYPNDFRFPWSLGRLYDSRSLYGLAWDVYRKAEAIDPKDRELLYQMAQTTGYLNETVAAVEYLERLLALYPDQQEAIGNLAWNYYKLHRLNEGERLLIDAQERLGHSPDFAMTLGTIYSEMFYYEDAKKWYLEAIAGGERAGDMRFASVAHYNLSLLEARFYHFTEALDRTNASLAAQNRSSGWLSRGELYLHRLDFPRTFADYQEAYESDNSPLSKINMAQAFQIAGRLEEARLYAEDCLGSRDLSWMINYGIDPVRYKRDIHQILWYTYEGLGKTETLTPWTGIRNRFNHLARAGYYRFQSAVHRHLFRKYSLLAADAYRADPQAPGELRQDALIQYYNAFEAYPRRAQAYLVLARDAEVAQIPQAAYSYDEELGALLKNRDLLRQSIDNFDPIWERDMIADTYADLAKLSTGLSRRTELRDTTERLYALNRGAIRQNGLKLPVELTLDASPDSAADTRRLDRALRKILPKAGLEPVKPSDEAIPPRFILKLTTTEAAEIHCELYDGGRGTKVWQRSIPLPSLSRKDLAEFARTLAGTAFSVR</sequence>
<dbReference type="PANTHER" id="PTHR42736:SF1">
    <property type="entry name" value="PROTEIN-GLUTAMINE GAMMA-GLUTAMYLTRANSFERASE"/>
    <property type="match status" value="1"/>
</dbReference>
<reference evidence="4" key="1">
    <citation type="submission" date="2009-12" db="EMBL/GenBank/DDBJ databases">
        <title>Complete sequence of Treponema primitia strain ZAS-2.</title>
        <authorList>
            <person name="Tetu S.G."/>
            <person name="Matson E."/>
            <person name="Ren Q."/>
            <person name="Seshadri R."/>
            <person name="Elbourne L."/>
            <person name="Hassan K.A."/>
            <person name="Durkin A."/>
            <person name="Radune D."/>
            <person name="Mohamoud Y."/>
            <person name="Shay R."/>
            <person name="Jin S."/>
            <person name="Zhang X."/>
            <person name="Lucey K."/>
            <person name="Ballor N.R."/>
            <person name="Ottesen E."/>
            <person name="Rosenthal R."/>
            <person name="Allen A."/>
            <person name="Leadbetter J.R."/>
            <person name="Paulsen I.T."/>
        </authorList>
    </citation>
    <scope>NUCLEOTIDE SEQUENCE [LARGE SCALE GENOMIC DNA]</scope>
    <source>
        <strain evidence="4">ATCC BAA-887 / DSM 12427 / ZAS-2</strain>
    </source>
</reference>
<dbReference type="SUPFAM" id="SSF54001">
    <property type="entry name" value="Cysteine proteinases"/>
    <property type="match status" value="1"/>
</dbReference>
<keyword evidence="4" id="KW-1185">Reference proteome</keyword>
<dbReference type="Gene3D" id="3.10.620.30">
    <property type="match status" value="1"/>
</dbReference>
<dbReference type="Proteomes" id="UP000009223">
    <property type="component" value="Chromosome"/>
</dbReference>
<dbReference type="RefSeq" id="WP_015706296.1">
    <property type="nucleotide sequence ID" value="NC_015578.1"/>
</dbReference>
<feature type="transmembrane region" description="Helical" evidence="1">
    <location>
        <begin position="113"/>
        <end position="130"/>
    </location>
</feature>
<name>F5YME3_TREPZ</name>
<feature type="transmembrane region" description="Helical" evidence="1">
    <location>
        <begin position="599"/>
        <end position="624"/>
    </location>
</feature>
<dbReference type="eggNOG" id="COG1305">
    <property type="taxonomic scope" value="Bacteria"/>
</dbReference>
<dbReference type="EMBL" id="CP001843">
    <property type="protein sequence ID" value="AEF86749.1"/>
    <property type="molecule type" value="Genomic_DNA"/>
</dbReference>
<dbReference type="InterPro" id="IPR038765">
    <property type="entry name" value="Papain-like_cys_pep_sf"/>
</dbReference>
<dbReference type="SMART" id="SM00028">
    <property type="entry name" value="TPR"/>
    <property type="match status" value="4"/>
</dbReference>
<dbReference type="OrthoDB" id="9787782at2"/>
<dbReference type="PANTHER" id="PTHR42736">
    <property type="entry name" value="PROTEIN-GLUTAMINE GAMMA-GLUTAMYLTRANSFERASE"/>
    <property type="match status" value="1"/>
</dbReference>